<dbReference type="Proteomes" id="UP001247754">
    <property type="component" value="Unassembled WGS sequence"/>
</dbReference>
<dbReference type="Gene3D" id="2.60.120.10">
    <property type="entry name" value="Jelly Rolls"/>
    <property type="match status" value="1"/>
</dbReference>
<dbReference type="PANTHER" id="PTHR46797">
    <property type="entry name" value="HTH-TYPE TRANSCRIPTIONAL REGULATOR"/>
    <property type="match status" value="1"/>
</dbReference>
<comment type="caution">
    <text evidence="3">The sequence shown here is derived from an EMBL/GenBank/DDBJ whole genome shotgun (WGS) entry which is preliminary data.</text>
</comment>
<evidence type="ECO:0000313" key="4">
    <source>
        <dbReference type="Proteomes" id="UP001247754"/>
    </source>
</evidence>
<proteinExistence type="predicted"/>
<accession>A0ABU1FCB5</accession>
<dbReference type="InterPro" id="IPR050807">
    <property type="entry name" value="TransReg_Diox_bact_type"/>
</dbReference>
<dbReference type="EMBL" id="JAVKPH010000022">
    <property type="protein sequence ID" value="MDR5654208.1"/>
    <property type="molecule type" value="Genomic_DNA"/>
</dbReference>
<dbReference type="Gene3D" id="1.10.260.40">
    <property type="entry name" value="lambda repressor-like DNA-binding domains"/>
    <property type="match status" value="1"/>
</dbReference>
<dbReference type="InterPro" id="IPR013096">
    <property type="entry name" value="Cupin_2"/>
</dbReference>
<feature type="domain" description="HTH cro/C1-type" evidence="2">
    <location>
        <begin position="16"/>
        <end position="70"/>
    </location>
</feature>
<dbReference type="SMART" id="SM00530">
    <property type="entry name" value="HTH_XRE"/>
    <property type="match status" value="1"/>
</dbReference>
<dbReference type="CDD" id="cd02209">
    <property type="entry name" value="cupin_XRE_C"/>
    <property type="match status" value="1"/>
</dbReference>
<protein>
    <submittedName>
        <fullName evidence="3">XRE family transcriptional regulator</fullName>
    </submittedName>
</protein>
<gene>
    <name evidence="3" type="ORF">RGD00_16455</name>
</gene>
<dbReference type="InterPro" id="IPR014710">
    <property type="entry name" value="RmlC-like_jellyroll"/>
</dbReference>
<evidence type="ECO:0000259" key="2">
    <source>
        <dbReference type="PROSITE" id="PS50943"/>
    </source>
</evidence>
<dbReference type="InterPro" id="IPR011051">
    <property type="entry name" value="RmlC_Cupin_sf"/>
</dbReference>
<keyword evidence="4" id="KW-1185">Reference proteome</keyword>
<organism evidence="3 4">
    <name type="scientific">Ruixingdingia sedimenti</name>
    <dbReference type="NCBI Taxonomy" id="3073604"/>
    <lineage>
        <taxon>Bacteria</taxon>
        <taxon>Pseudomonadati</taxon>
        <taxon>Pseudomonadota</taxon>
        <taxon>Alphaproteobacteria</taxon>
        <taxon>Rhodobacterales</taxon>
        <taxon>Paracoccaceae</taxon>
        <taxon>Ruixingdingia</taxon>
    </lineage>
</organism>
<dbReference type="SUPFAM" id="SSF47413">
    <property type="entry name" value="lambda repressor-like DNA-binding domains"/>
    <property type="match status" value="1"/>
</dbReference>
<dbReference type="Pfam" id="PF07883">
    <property type="entry name" value="Cupin_2"/>
    <property type="match status" value="1"/>
</dbReference>
<dbReference type="PROSITE" id="PS50943">
    <property type="entry name" value="HTH_CROC1"/>
    <property type="match status" value="1"/>
</dbReference>
<dbReference type="SUPFAM" id="SSF51182">
    <property type="entry name" value="RmlC-like cupins"/>
    <property type="match status" value="1"/>
</dbReference>
<sequence length="191" mass="21091">MNLPTGAQAPALAKRLRERRKHLGLTLKDVAALSGLSFSFISQVERGRTLPSITSLVALSKALGASINMFLDQPKSDSIDTRRACAPGPSAARYERLSTRFPGSILNGSIITEPPGRKTEPMAHEGEELIYILDGSLTVEVAGQVYVLEEGDSLHFDSTRKHLTWNHTDQPARMLHACTMDYFNDDDERLR</sequence>
<name>A0ABU1FCB5_9RHOB</name>
<keyword evidence="1" id="KW-0238">DNA-binding</keyword>
<dbReference type="InterPro" id="IPR010982">
    <property type="entry name" value="Lambda_DNA-bd_dom_sf"/>
</dbReference>
<evidence type="ECO:0000313" key="3">
    <source>
        <dbReference type="EMBL" id="MDR5654208.1"/>
    </source>
</evidence>
<evidence type="ECO:0000256" key="1">
    <source>
        <dbReference type="ARBA" id="ARBA00023125"/>
    </source>
</evidence>
<dbReference type="Pfam" id="PF01381">
    <property type="entry name" value="HTH_3"/>
    <property type="match status" value="1"/>
</dbReference>
<dbReference type="InterPro" id="IPR001387">
    <property type="entry name" value="Cro/C1-type_HTH"/>
</dbReference>
<dbReference type="RefSeq" id="WP_310458382.1">
    <property type="nucleotide sequence ID" value="NZ_JAVKPH010000022.1"/>
</dbReference>
<dbReference type="CDD" id="cd00093">
    <property type="entry name" value="HTH_XRE"/>
    <property type="match status" value="1"/>
</dbReference>
<dbReference type="PANTHER" id="PTHR46797:SF1">
    <property type="entry name" value="METHYLPHOSPHONATE SYNTHASE"/>
    <property type="match status" value="1"/>
</dbReference>
<reference evidence="3 4" key="1">
    <citation type="submission" date="2023-09" db="EMBL/GenBank/DDBJ databases">
        <title>Xinfangfangia sedmenti sp. nov., isolated the sedment.</title>
        <authorList>
            <person name="Xu L."/>
        </authorList>
    </citation>
    <scope>NUCLEOTIDE SEQUENCE [LARGE SCALE GENOMIC DNA]</scope>
    <source>
        <strain evidence="3 4">LG-4</strain>
    </source>
</reference>